<gene>
    <name evidence="14" type="ORF">FCC1311_073202</name>
</gene>
<evidence type="ECO:0000256" key="3">
    <source>
        <dbReference type="ARBA" id="ARBA00022723"/>
    </source>
</evidence>
<feature type="binding site" evidence="11">
    <location>
        <begin position="59"/>
        <end position="66"/>
    </location>
    <ligand>
        <name>ATP</name>
        <dbReference type="ChEBI" id="CHEBI:30616"/>
    </ligand>
</feature>
<dbReference type="SMART" id="SM00242">
    <property type="entry name" value="MYSc"/>
    <property type="match status" value="1"/>
</dbReference>
<feature type="compositionally biased region" description="Low complexity" evidence="12">
    <location>
        <begin position="121"/>
        <end position="136"/>
    </location>
</feature>
<dbReference type="Pfam" id="PF00063">
    <property type="entry name" value="Myosin_head"/>
    <property type="match status" value="1"/>
</dbReference>
<dbReference type="GO" id="GO:0046872">
    <property type="term" value="F:metal ion binding"/>
    <property type="evidence" value="ECO:0007669"/>
    <property type="project" value="UniProtKB-KW"/>
</dbReference>
<evidence type="ECO:0000313" key="15">
    <source>
        <dbReference type="Proteomes" id="UP000241890"/>
    </source>
</evidence>
<dbReference type="InterPro" id="IPR009016">
    <property type="entry name" value="Fe_hydrogenase"/>
</dbReference>
<dbReference type="InterPro" id="IPR003149">
    <property type="entry name" value="Fe_hydrogenase_ssu"/>
</dbReference>
<dbReference type="GO" id="GO:0005737">
    <property type="term" value="C:cytoplasm"/>
    <property type="evidence" value="ECO:0007669"/>
    <property type="project" value="TreeGrafter"/>
</dbReference>
<keyword evidence="9 11" id="KW-0505">Motor protein</keyword>
<keyword evidence="10 11" id="KW-0009">Actin-binding</keyword>
<evidence type="ECO:0000313" key="14">
    <source>
        <dbReference type="EMBL" id="GBG31099.1"/>
    </source>
</evidence>
<dbReference type="GO" id="GO:0016459">
    <property type="term" value="C:myosin complex"/>
    <property type="evidence" value="ECO:0007669"/>
    <property type="project" value="UniProtKB-KW"/>
</dbReference>
<dbReference type="Gene3D" id="1.20.58.530">
    <property type="match status" value="1"/>
</dbReference>
<evidence type="ECO:0000256" key="9">
    <source>
        <dbReference type="ARBA" id="ARBA00023175"/>
    </source>
</evidence>
<comment type="similarity">
    <text evidence="1">Belongs to the NARF family.</text>
</comment>
<evidence type="ECO:0000259" key="13">
    <source>
        <dbReference type="PROSITE" id="PS51456"/>
    </source>
</evidence>
<dbReference type="PRINTS" id="PR00193">
    <property type="entry name" value="MYOSINHEAVY"/>
</dbReference>
<dbReference type="Gene3D" id="1.25.40.10">
    <property type="entry name" value="Tetratricopeptide repeat domain"/>
    <property type="match status" value="1"/>
</dbReference>
<evidence type="ECO:0000256" key="12">
    <source>
        <dbReference type="SAM" id="MobiDB-lite"/>
    </source>
</evidence>
<dbReference type="FunFam" id="3.30.70.20:FF:000042">
    <property type="entry name" value="Cytosolic Fe-S cluster assembly factor NAR1"/>
    <property type="match status" value="1"/>
</dbReference>
<organism evidence="14 15">
    <name type="scientific">Hondaea fermentalgiana</name>
    <dbReference type="NCBI Taxonomy" id="2315210"/>
    <lineage>
        <taxon>Eukaryota</taxon>
        <taxon>Sar</taxon>
        <taxon>Stramenopiles</taxon>
        <taxon>Bigyra</taxon>
        <taxon>Labyrinthulomycetes</taxon>
        <taxon>Thraustochytrida</taxon>
        <taxon>Thraustochytriidae</taxon>
        <taxon>Hondaea</taxon>
    </lineage>
</organism>
<dbReference type="EMBL" id="BEYU01000090">
    <property type="protein sequence ID" value="GBG31099.1"/>
    <property type="molecule type" value="Genomic_DNA"/>
</dbReference>
<dbReference type="InterPro" id="IPR036991">
    <property type="entry name" value="Fe_hydrogenase_ssu_sf"/>
</dbReference>
<dbReference type="InterPro" id="IPR001609">
    <property type="entry name" value="Myosin_head_motor_dom-like"/>
</dbReference>
<dbReference type="PANTHER" id="PTHR13140">
    <property type="entry name" value="MYOSIN"/>
    <property type="match status" value="1"/>
</dbReference>
<proteinExistence type="inferred from homology"/>
<dbReference type="Gene3D" id="3.30.70.20">
    <property type="match status" value="1"/>
</dbReference>
<dbReference type="GO" id="GO:0051015">
    <property type="term" value="F:actin filament binding"/>
    <property type="evidence" value="ECO:0007669"/>
    <property type="project" value="TreeGrafter"/>
</dbReference>
<evidence type="ECO:0000256" key="4">
    <source>
        <dbReference type="ARBA" id="ARBA00022741"/>
    </source>
</evidence>
<dbReference type="Proteomes" id="UP000241890">
    <property type="component" value="Unassembled WGS sequence"/>
</dbReference>
<accession>A0A2R5GLB7</accession>
<dbReference type="PROSITE" id="PS51456">
    <property type="entry name" value="MYOSIN_MOTOR"/>
    <property type="match status" value="1"/>
</dbReference>
<evidence type="ECO:0000256" key="10">
    <source>
        <dbReference type="ARBA" id="ARBA00023203"/>
    </source>
</evidence>
<evidence type="ECO:0000256" key="6">
    <source>
        <dbReference type="ARBA" id="ARBA00023004"/>
    </source>
</evidence>
<dbReference type="OrthoDB" id="10253113at2759"/>
<dbReference type="InterPro" id="IPR011990">
    <property type="entry name" value="TPR-like_helical_dom_sf"/>
</dbReference>
<feature type="domain" description="Myosin motor" evidence="13">
    <location>
        <begin position="1"/>
        <end position="821"/>
    </location>
</feature>
<dbReference type="GO" id="GO:0005524">
    <property type="term" value="F:ATP binding"/>
    <property type="evidence" value="ECO:0007669"/>
    <property type="project" value="UniProtKB-UniRule"/>
</dbReference>
<dbReference type="PANTHER" id="PTHR13140:SF706">
    <property type="entry name" value="DILUTE CLASS UNCONVENTIONAL MYOSIN, ISOFORM C"/>
    <property type="match status" value="1"/>
</dbReference>
<keyword evidence="8 11" id="KW-0518">Myosin</keyword>
<dbReference type="Pfam" id="PF02906">
    <property type="entry name" value="Fe_hyd_lg_C"/>
    <property type="match status" value="1"/>
</dbReference>
<keyword evidence="6" id="KW-0408">Iron</keyword>
<sequence>MTRSPSSSVSSMTSMVSTLSTAAVSAIKPQAHLAGVADRAYASMLAGPTRQTQTIMVNGESGAGKTEAAKFITRCLARKSRKARSAAAKASKSKVDNYFGKMGLGSPTTLGRGGRRGARGGRNARSSRGLAALSPRPSSIDSEIGSAVEEFMISVSPVFEAFGNAKTEINHNSSRFGKFLQLDYDRDGVLIGAQTRHFLLEKTRVVGHAPHQRNFHVFYQLLAAIHHYNENASQTSPANSTKRRDSGSASDADGDLNAETDENDAEHEFTLGPVSESYAYLEPSAASCNAAEAKVASTSLLYGQDDEAKMQEVCKALDEIGVDVKHRKFVWRALLCILEVGNLSFVAADRGHGLDGCKLDRNGGRAAAAVDRVAQFLGVDIEDLDKNLCFRTVSAGGPKRTSVLLHPLTAAEAMASRDGLAKALYTALFDFVVSTVNLRINAGNAEKQVAASIGLLDVFGFEMAQRNSFEQLCMNYANEKLQHKFEKHLVAMERAFLEDEGLDADADMATFHDSSAVIASIDDKSIGIFAVLDEASALHLDDAAFIAALRGKLEQQCADIKATKTGQAIVETPPQQGALSFVVRHRAGDLEYDVRGFVEKNTDAMQADVADMLLQSRNAFVARLVQASTASASANLTSSTAAEDLNLADALPAVGGQRHSLRMAVETGKAVENFKATRTMASTKTISALFRKQLSHLDEAMDAGAVHFVRCIRPCNLPARVDFDGALVLNQLHHLSVLEMVRFRLRGFCERLPLESFFIRFCGLAASNVCIPDGASGLRRSALSLLRRLFPLAQDADLYRVGLEHVLFRPKALHRLDVLERIVKTFAASTIQTWARTTVLVDQDRLDDAATKVQTLWRAWRCVQEFDVQRDACIPSKISRWYKAIISARLRRANEANQTRKLPWADSLHTEDVLRHEGAVVCHFDLHRECIPRVTGVPERAESQLLLLQNRFVLTTSAQVIDELVLTPETRVYARDKHHFFIAGVAPQLDLVYAFRDMRGRATEWVQALLKPLTANDLFAQPTVGSASGPRRGPLQLRQMGAVQHTSDGDSTEDISIEEAMLEFTCADSAQVLTSFAEDLDATSMPAVKFAKGDTYTLEIPKILQRGWPRIKSNANAAESAFHRCACNMERRWFCAAIHDAEMALLASPQNAKAHLRKGLALMELRLEDRARASLEEAINLDADLVEARTILANLDDKEKGHRMCTIPKLQDLRKMRKLKLKRNPGGSRSIMSGFASSVLLGDLNDFISPSQACVNPIFAGDKAGDEGAGNKNAAEVEKLGLPKIGLQLENDFGAAMDVETTAPTPNAPDLIKTSAQKTAQVSLSDCLACSGCVTSAETVLIEQQSADEFERKVASGQFDAIVVTLSAQSRASLAAHFGVKTATEMQERVSTFLRSRKRVSFVLDATVAGDLALIEQSREFIHRYRSQQGKEGSHPWEAPPTSAAVSCTTIKMDPTGPTPEEVVHGGEVRPGALTPLLASACPGWICYAEKSCPEAIPYISTTKSPQQIAGALVKDWVSKQTGVAPGRILHATVMPCADKKLEASRNDFFRAEADARDVDCVLTTTELANMMVEDETDEGDVAMLDDVHEAGSGPLARRVADSLASLSEASAVGVSAADGGSGGYVEYVFRTAAKELFGVDVPSGPLPFKQGRNADIRTVELHVQGKPALRFATAYGFRNIQQIVRQLKRGKCRYDYVEIMACPGGCLNGGGQARPEVSEVDMVVSEATKAAAQRERLGQASEIFHSRPVRPPEDNPHVQVVYQNYIGGEPFGEESRRLLHTRYHTVPKLESGLTQSW</sequence>
<feature type="region of interest" description="Disordered" evidence="12">
    <location>
        <begin position="106"/>
        <end position="137"/>
    </location>
</feature>
<dbReference type="InParanoid" id="A0A2R5GLB7"/>
<dbReference type="Gene3D" id="1.20.120.720">
    <property type="entry name" value="Myosin VI head, motor domain, U50 subdomain"/>
    <property type="match status" value="1"/>
</dbReference>
<evidence type="ECO:0000256" key="5">
    <source>
        <dbReference type="ARBA" id="ARBA00022840"/>
    </source>
</evidence>
<name>A0A2R5GLB7_9STRA</name>
<keyword evidence="3" id="KW-0479">Metal-binding</keyword>
<dbReference type="GO" id="GO:0051539">
    <property type="term" value="F:4 iron, 4 sulfur cluster binding"/>
    <property type="evidence" value="ECO:0007669"/>
    <property type="project" value="UniProtKB-KW"/>
</dbReference>
<keyword evidence="5 11" id="KW-0067">ATP-binding</keyword>
<keyword evidence="2" id="KW-0004">4Fe-4S</keyword>
<dbReference type="SMART" id="SM00902">
    <property type="entry name" value="Fe_hyd_SSU"/>
    <property type="match status" value="1"/>
</dbReference>
<keyword evidence="7" id="KW-0411">Iron-sulfur</keyword>
<feature type="region of interest" description="Disordered" evidence="12">
    <location>
        <begin position="232"/>
        <end position="266"/>
    </location>
</feature>
<dbReference type="InterPro" id="IPR036961">
    <property type="entry name" value="Kinesin_motor_dom_sf"/>
</dbReference>
<dbReference type="SUPFAM" id="SSF52540">
    <property type="entry name" value="P-loop containing nucleoside triphosphate hydrolases"/>
    <property type="match status" value="1"/>
</dbReference>
<protein>
    <submittedName>
        <fullName evidence="14">Cytosolic Fe-S cluster assembly factor NARFL</fullName>
    </submittedName>
</protein>
<dbReference type="Gene3D" id="3.40.850.10">
    <property type="entry name" value="Kinesin motor domain"/>
    <property type="match status" value="2"/>
</dbReference>
<evidence type="ECO:0000256" key="7">
    <source>
        <dbReference type="ARBA" id="ARBA00023014"/>
    </source>
</evidence>
<dbReference type="SUPFAM" id="SSF53920">
    <property type="entry name" value="Fe-only hydrogenase"/>
    <property type="match status" value="1"/>
</dbReference>
<dbReference type="Gene3D" id="3.40.50.1780">
    <property type="match status" value="1"/>
</dbReference>
<dbReference type="CDD" id="cd00124">
    <property type="entry name" value="MYSc"/>
    <property type="match status" value="1"/>
</dbReference>
<dbReference type="GO" id="GO:0016020">
    <property type="term" value="C:membrane"/>
    <property type="evidence" value="ECO:0007669"/>
    <property type="project" value="TreeGrafter"/>
</dbReference>
<comment type="similarity">
    <text evidence="11">Belongs to the TRAFAC class myosin-kinesin ATPase superfamily. Myosin family.</text>
</comment>
<evidence type="ECO:0000256" key="8">
    <source>
        <dbReference type="ARBA" id="ARBA00023123"/>
    </source>
</evidence>
<dbReference type="Pfam" id="PF02256">
    <property type="entry name" value="Fe_hyd_SSU"/>
    <property type="match status" value="1"/>
</dbReference>
<dbReference type="GO" id="GO:0007015">
    <property type="term" value="P:actin filament organization"/>
    <property type="evidence" value="ECO:0007669"/>
    <property type="project" value="TreeGrafter"/>
</dbReference>
<feature type="region of interest" description="Actin-binding" evidence="11">
    <location>
        <begin position="694"/>
        <end position="716"/>
    </location>
</feature>
<evidence type="ECO:0000256" key="2">
    <source>
        <dbReference type="ARBA" id="ARBA00022485"/>
    </source>
</evidence>
<dbReference type="Gene3D" id="3.40.950.10">
    <property type="entry name" value="Fe-only Hydrogenase (Larger Subunit), Chain L, domain 3"/>
    <property type="match status" value="1"/>
</dbReference>
<keyword evidence="15" id="KW-1185">Reference proteome</keyword>
<dbReference type="InterPro" id="IPR027417">
    <property type="entry name" value="P-loop_NTPase"/>
</dbReference>
<dbReference type="SUPFAM" id="SSF48452">
    <property type="entry name" value="TPR-like"/>
    <property type="match status" value="1"/>
</dbReference>
<evidence type="ECO:0000256" key="1">
    <source>
        <dbReference type="ARBA" id="ARBA00006596"/>
    </source>
</evidence>
<keyword evidence="4 11" id="KW-0547">Nucleotide-binding</keyword>
<dbReference type="Gene3D" id="4.10.260.20">
    <property type="entry name" value="Iron hydrogenase, small subunit"/>
    <property type="match status" value="1"/>
</dbReference>
<feature type="compositionally biased region" description="Acidic residues" evidence="12">
    <location>
        <begin position="252"/>
        <end position="265"/>
    </location>
</feature>
<evidence type="ECO:0000256" key="11">
    <source>
        <dbReference type="PROSITE-ProRule" id="PRU00782"/>
    </source>
</evidence>
<comment type="caution">
    <text evidence="14">The sequence shown here is derived from an EMBL/GenBank/DDBJ whole genome shotgun (WGS) entry which is preliminary data.</text>
</comment>
<dbReference type="GO" id="GO:0000146">
    <property type="term" value="F:microfilament motor activity"/>
    <property type="evidence" value="ECO:0007669"/>
    <property type="project" value="TreeGrafter"/>
</dbReference>
<dbReference type="InterPro" id="IPR004108">
    <property type="entry name" value="Fe_hydrogenase_lsu_C"/>
</dbReference>
<reference evidence="14 15" key="1">
    <citation type="submission" date="2017-12" db="EMBL/GenBank/DDBJ databases">
        <title>Sequencing, de novo assembly and annotation of complete genome of a new Thraustochytrid species, strain FCC1311.</title>
        <authorList>
            <person name="Sedici K."/>
            <person name="Godart F."/>
            <person name="Aiese Cigliano R."/>
            <person name="Sanseverino W."/>
            <person name="Barakat M."/>
            <person name="Ortet P."/>
            <person name="Marechal E."/>
            <person name="Cagnac O."/>
            <person name="Amato A."/>
        </authorList>
    </citation>
    <scope>NUCLEOTIDE SEQUENCE [LARGE SCALE GENOMIC DNA]</scope>
</reference>